<reference evidence="2 3" key="1">
    <citation type="journal article" date="2014" name="Int. J. Syst. Evol. Microbiol.">
        <title>Complete genome sequence of Corynebacterium casei LMG S-19264T (=DSM 44701T), isolated from a smear-ripened cheese.</title>
        <authorList>
            <consortium name="US DOE Joint Genome Institute (JGI-PGF)"/>
            <person name="Walter F."/>
            <person name="Albersmeier A."/>
            <person name="Kalinowski J."/>
            <person name="Ruckert C."/>
        </authorList>
    </citation>
    <scope>NUCLEOTIDE SEQUENCE [LARGE SCALE GENOMIC DNA]</scope>
    <source>
        <strain evidence="2 3">KCTC 19473</strain>
    </source>
</reference>
<feature type="region of interest" description="Disordered" evidence="1">
    <location>
        <begin position="1"/>
        <end position="29"/>
    </location>
</feature>
<dbReference type="AlphaFoldDB" id="A0A919CKD7"/>
<protein>
    <submittedName>
        <fullName evidence="2">Uncharacterized protein</fullName>
    </submittedName>
</protein>
<name>A0A919CKD7_9ACTN</name>
<evidence type="ECO:0000313" key="3">
    <source>
        <dbReference type="Proteomes" id="UP000654947"/>
    </source>
</evidence>
<keyword evidence="3" id="KW-1185">Reference proteome</keyword>
<evidence type="ECO:0000256" key="1">
    <source>
        <dbReference type="SAM" id="MobiDB-lite"/>
    </source>
</evidence>
<gene>
    <name evidence="2" type="ORF">GCM10007147_35510</name>
</gene>
<proteinExistence type="predicted"/>
<evidence type="ECO:0000313" key="2">
    <source>
        <dbReference type="EMBL" id="GHD32216.1"/>
    </source>
</evidence>
<accession>A0A919CKD7</accession>
<dbReference type="EMBL" id="BMXL01000023">
    <property type="protein sequence ID" value="GHD32216.1"/>
    <property type="molecule type" value="Genomic_DNA"/>
</dbReference>
<feature type="region of interest" description="Disordered" evidence="1">
    <location>
        <begin position="61"/>
        <end position="94"/>
    </location>
</feature>
<organism evidence="2 3">
    <name type="scientific">Nocardiopsis kunsanensis</name>
    <dbReference type="NCBI Taxonomy" id="141693"/>
    <lineage>
        <taxon>Bacteria</taxon>
        <taxon>Bacillati</taxon>
        <taxon>Actinomycetota</taxon>
        <taxon>Actinomycetes</taxon>
        <taxon>Streptosporangiales</taxon>
        <taxon>Nocardiopsidaceae</taxon>
        <taxon>Nocardiopsis</taxon>
    </lineage>
</organism>
<dbReference type="Proteomes" id="UP000654947">
    <property type="component" value="Unassembled WGS sequence"/>
</dbReference>
<comment type="caution">
    <text evidence="2">The sequence shown here is derived from an EMBL/GenBank/DDBJ whole genome shotgun (WGS) entry which is preliminary data.</text>
</comment>
<sequence>MRQAIQGHPGSSDRTYRSASTGPRVRVPTSALARREHVPQRRGAEFTNGLLLRFPADYGDGMDAQPSATGRSIGPSGICPRGEHDWQPASPGSARRLCSKCNSMMMRNYVPAGDRDRRA</sequence>